<accession>A0A7K9ARH3</accession>
<feature type="repeat" description="ANK" evidence="5">
    <location>
        <begin position="163"/>
        <end position="196"/>
    </location>
</feature>
<dbReference type="Proteomes" id="UP000543287">
    <property type="component" value="Unassembled WGS sequence"/>
</dbReference>
<feature type="repeat" description="ANK" evidence="5">
    <location>
        <begin position="271"/>
        <end position="303"/>
    </location>
</feature>
<dbReference type="GO" id="GO:0005524">
    <property type="term" value="F:ATP binding"/>
    <property type="evidence" value="ECO:0007669"/>
    <property type="project" value="UniProtKB-KW"/>
</dbReference>
<evidence type="ECO:0000256" key="1">
    <source>
        <dbReference type="ARBA" id="ARBA00022737"/>
    </source>
</evidence>
<comment type="caution">
    <text evidence="8">The sequence shown here is derived from an EMBL/GenBank/DDBJ whole genome shotgun (WGS) entry which is preliminary data.</text>
</comment>
<organism evidence="8 9">
    <name type="scientific">Dromaius novaehollandiae</name>
    <name type="common">Emu</name>
    <dbReference type="NCBI Taxonomy" id="8790"/>
    <lineage>
        <taxon>Eukaryota</taxon>
        <taxon>Metazoa</taxon>
        <taxon>Chordata</taxon>
        <taxon>Craniata</taxon>
        <taxon>Vertebrata</taxon>
        <taxon>Euteleostomi</taxon>
        <taxon>Archelosauria</taxon>
        <taxon>Archosauria</taxon>
        <taxon>Dinosauria</taxon>
        <taxon>Saurischia</taxon>
        <taxon>Theropoda</taxon>
        <taxon>Coelurosauria</taxon>
        <taxon>Aves</taxon>
        <taxon>Palaeognathae</taxon>
        <taxon>Casuariiformes</taxon>
        <taxon>Dromaiidae</taxon>
        <taxon>Dromaius</taxon>
    </lineage>
</organism>
<protein>
    <submittedName>
        <fullName evidence="8">RN5A ribonuclease</fullName>
    </submittedName>
</protein>
<feature type="non-terminal residue" evidence="8">
    <location>
        <position position="700"/>
    </location>
</feature>
<dbReference type="Pfam" id="PF00069">
    <property type="entry name" value="Pkinase"/>
    <property type="match status" value="1"/>
</dbReference>
<dbReference type="Pfam" id="PF12796">
    <property type="entry name" value="Ank_2"/>
    <property type="match status" value="3"/>
</dbReference>
<dbReference type="Pfam" id="PF06479">
    <property type="entry name" value="Ribonuc_2-5A"/>
    <property type="match status" value="1"/>
</dbReference>
<feature type="domain" description="Protein kinase" evidence="6">
    <location>
        <begin position="363"/>
        <end position="655"/>
    </location>
</feature>
<evidence type="ECO:0000256" key="2">
    <source>
        <dbReference type="ARBA" id="ARBA00022741"/>
    </source>
</evidence>
<dbReference type="SUPFAM" id="SSF56112">
    <property type="entry name" value="Protein kinase-like (PK-like)"/>
    <property type="match status" value="1"/>
</dbReference>
<feature type="repeat" description="ANK" evidence="5">
    <location>
        <begin position="120"/>
        <end position="152"/>
    </location>
</feature>
<evidence type="ECO:0000256" key="5">
    <source>
        <dbReference type="PROSITE-ProRule" id="PRU00023"/>
    </source>
</evidence>
<proteinExistence type="predicted"/>
<sequence>MEHTTQSQLEASPSSSTVTAEDLAAKLNAAVRNGEMENVKELLKQGADVNSKADSGWTPLQSAVHVSEELVQFLLEMGADLHARKDNGGTAFIEAGIEGNVRLLELFLDLGSDINEYDDNGFTAFMEAAWYGKEEALRFLHSKGADVNLGRVVCEEKRKLNKGGATALMDACREGYISVVKALVEDMNADLNIRDNQDRNALIHALKNGRNKTVESAVSIGYFLLDHGVDVNSRDENGKTALILAVEKKSLDLVKALLEKGEIDIDDADDEGNTALMVAVMRNNYSIAKLLCEKGAKTDVGNLIEVADRNRASDLRKLLLKHEAKFVPKSPTDWEPTSKRWRDRLKKLYEIYRPMIGKLKIFQYIYYKIQNTSQGSIYLGLYGDTEVAVRIGRHSDIEENKEKRFLEQCGNCKHLVKLFQYEKAKGCLYLCFSLWEKNLKEYLQESEDEMDYKGIVKMIFQAVGELHSLGFAHRDLCPSKFLIDLNGKIYLADFDNRRELIEGKKELVNSDLEALSRLVLYVVTRGKKPFEKISTEDVAANCPDYEEALDLVKSLGCHDERGLEGLSKHPFFWSKQIRFDFLKKVWNKIKDYTNQESIFKNFNAPEHAAYLQWTRKIDKEVLEIMEKPEGRTYKYRNGVKNLLRFIRNLDEHPHKRISEIIGDHADYFLTLFPALTIDVYNYLRKHPTFSHLGDIQDPSL</sequence>
<evidence type="ECO:0000259" key="7">
    <source>
        <dbReference type="PROSITE" id="PS51392"/>
    </source>
</evidence>
<dbReference type="GO" id="GO:0004540">
    <property type="term" value="F:RNA nuclease activity"/>
    <property type="evidence" value="ECO:0007669"/>
    <property type="project" value="InterPro"/>
</dbReference>
<feature type="domain" description="KEN" evidence="7">
    <location>
        <begin position="575"/>
        <end position="699"/>
    </location>
</feature>
<dbReference type="PROSITE" id="PS51392">
    <property type="entry name" value="KEN"/>
    <property type="match status" value="1"/>
</dbReference>
<keyword evidence="3" id="KW-0067">ATP-binding</keyword>
<dbReference type="Gene3D" id="1.10.510.10">
    <property type="entry name" value="Transferase(Phosphotransferase) domain 1"/>
    <property type="match status" value="1"/>
</dbReference>
<keyword evidence="2" id="KW-0547">Nucleotide-binding</keyword>
<dbReference type="Pfam" id="PF00023">
    <property type="entry name" value="Ank"/>
    <property type="match status" value="1"/>
</dbReference>
<evidence type="ECO:0000256" key="3">
    <source>
        <dbReference type="ARBA" id="ARBA00022840"/>
    </source>
</evidence>
<dbReference type="EMBL" id="VWZH01000050">
    <property type="protein sequence ID" value="NXG30681.1"/>
    <property type="molecule type" value="Genomic_DNA"/>
</dbReference>
<dbReference type="InterPro" id="IPR002110">
    <property type="entry name" value="Ankyrin_rpt"/>
</dbReference>
<dbReference type="PROSITE" id="PS50011">
    <property type="entry name" value="PROTEIN_KINASE_DOM"/>
    <property type="match status" value="1"/>
</dbReference>
<evidence type="ECO:0000313" key="8">
    <source>
        <dbReference type="EMBL" id="NXG30681.1"/>
    </source>
</evidence>
<dbReference type="PANTHER" id="PTHR24141:SF1">
    <property type="entry name" value="2-5A-DEPENDENT RIBONUCLEASE"/>
    <property type="match status" value="1"/>
</dbReference>
<dbReference type="SUPFAM" id="SSF48403">
    <property type="entry name" value="Ankyrin repeat"/>
    <property type="match status" value="1"/>
</dbReference>
<dbReference type="GO" id="GO:0006397">
    <property type="term" value="P:mRNA processing"/>
    <property type="evidence" value="ECO:0007669"/>
    <property type="project" value="InterPro"/>
</dbReference>
<feature type="repeat" description="ANK" evidence="5">
    <location>
        <begin position="237"/>
        <end position="261"/>
    </location>
</feature>
<dbReference type="AlphaFoldDB" id="A0A7K9ARH3"/>
<dbReference type="Gene3D" id="1.25.40.20">
    <property type="entry name" value="Ankyrin repeat-containing domain"/>
    <property type="match status" value="1"/>
</dbReference>
<dbReference type="Gene3D" id="1.20.1440.180">
    <property type="entry name" value="KEN domain"/>
    <property type="match status" value="1"/>
</dbReference>
<dbReference type="InterPro" id="IPR038357">
    <property type="entry name" value="KEN_sf"/>
</dbReference>
<reference evidence="8 9" key="1">
    <citation type="submission" date="2019-09" db="EMBL/GenBank/DDBJ databases">
        <title>Bird 10,000 Genomes (B10K) Project - Family phase.</title>
        <authorList>
            <person name="Zhang G."/>
        </authorList>
    </citation>
    <scope>NUCLEOTIDE SEQUENCE [LARGE SCALE GENOMIC DNA]</scope>
    <source>
        <strain evidence="8">B10K-LSUMZ-23963</strain>
        <tissue evidence="8">Muscle</tissue>
    </source>
</reference>
<dbReference type="InterPro" id="IPR010513">
    <property type="entry name" value="KEN_dom"/>
</dbReference>
<feature type="repeat" description="ANK" evidence="5">
    <location>
        <begin position="22"/>
        <end position="54"/>
    </location>
</feature>
<dbReference type="PROSITE" id="PS50297">
    <property type="entry name" value="ANK_REP_REGION"/>
    <property type="match status" value="4"/>
</dbReference>
<dbReference type="InterPro" id="IPR000719">
    <property type="entry name" value="Prot_kinase_dom"/>
</dbReference>
<dbReference type="InterPro" id="IPR011009">
    <property type="entry name" value="Kinase-like_dom_sf"/>
</dbReference>
<feature type="non-terminal residue" evidence="8">
    <location>
        <position position="1"/>
    </location>
</feature>
<keyword evidence="1" id="KW-0677">Repeat</keyword>
<dbReference type="InterPro" id="IPR036770">
    <property type="entry name" value="Ankyrin_rpt-contain_sf"/>
</dbReference>
<dbReference type="PROSITE" id="PS50088">
    <property type="entry name" value="ANK_REPEAT"/>
    <property type="match status" value="6"/>
</dbReference>
<evidence type="ECO:0000259" key="6">
    <source>
        <dbReference type="PROSITE" id="PS50011"/>
    </source>
</evidence>
<evidence type="ECO:0000313" key="9">
    <source>
        <dbReference type="Proteomes" id="UP000543287"/>
    </source>
</evidence>
<dbReference type="GO" id="GO:0003723">
    <property type="term" value="F:RNA binding"/>
    <property type="evidence" value="ECO:0007669"/>
    <property type="project" value="TreeGrafter"/>
</dbReference>
<gene>
    <name evidence="8" type="primary">Rnasel</name>
    <name evidence="8" type="ORF">DRONOV_R08398</name>
</gene>
<keyword evidence="4 5" id="KW-0040">ANK repeat</keyword>
<evidence type="ECO:0000256" key="4">
    <source>
        <dbReference type="ARBA" id="ARBA00023043"/>
    </source>
</evidence>
<dbReference type="SMART" id="SM00220">
    <property type="entry name" value="S_TKc"/>
    <property type="match status" value="1"/>
</dbReference>
<dbReference type="PANTHER" id="PTHR24141">
    <property type="entry name" value="2-5A-DEPENDENT RIBONUCLEASE"/>
    <property type="match status" value="1"/>
</dbReference>
<feature type="repeat" description="ANK" evidence="5">
    <location>
        <begin position="87"/>
        <end position="119"/>
    </location>
</feature>
<dbReference type="SMART" id="SM00248">
    <property type="entry name" value="ANK"/>
    <property type="match status" value="8"/>
</dbReference>
<name>A0A7K9ARH3_DRONO</name>
<dbReference type="GO" id="GO:0004672">
    <property type="term" value="F:protein kinase activity"/>
    <property type="evidence" value="ECO:0007669"/>
    <property type="project" value="InterPro"/>
</dbReference>